<protein>
    <recommendedName>
        <fullName evidence="3">Transposase</fullName>
    </recommendedName>
</protein>
<dbReference type="EMBL" id="FNED01000045">
    <property type="protein sequence ID" value="SDK24966.1"/>
    <property type="molecule type" value="Genomic_DNA"/>
</dbReference>
<evidence type="ECO:0000313" key="2">
    <source>
        <dbReference type="Proteomes" id="UP000182836"/>
    </source>
</evidence>
<reference evidence="1 2" key="1">
    <citation type="submission" date="2016-10" db="EMBL/GenBank/DDBJ databases">
        <authorList>
            <person name="de Groot N.N."/>
        </authorList>
    </citation>
    <scope>NUCLEOTIDE SEQUENCE [LARGE SCALE GENOMIC DNA]</scope>
    <source>
        <strain evidence="1 2">DSM 2895</strain>
    </source>
</reference>
<name>A0A1G9ACC2_ANEMI</name>
<accession>A0A1G9ACC2</accession>
<sequence>MKQGCGVARERLRTTLSAYRSGCNFVLAIVFDTKQLAQAKLHKITYGSSRPQFPLRSQMTQSVMKTVIARYQSLKGNGHDWTKVQFKKPEYDFVWNRDYSLTKRLFSINTLSGRVKVPFETKGIERYFDETWSFGTAKLVNKYGKFFLYIPMTKEIPETSEHSIRQVAGVDMGINFVTVSYDSQGKSLFFNG</sequence>
<gene>
    <name evidence="1" type="ORF">SAMN04487909_14537</name>
</gene>
<dbReference type="Proteomes" id="UP000182836">
    <property type="component" value="Unassembled WGS sequence"/>
</dbReference>
<evidence type="ECO:0000313" key="1">
    <source>
        <dbReference type="EMBL" id="SDK24966.1"/>
    </source>
</evidence>
<evidence type="ECO:0008006" key="3">
    <source>
        <dbReference type="Google" id="ProtNLM"/>
    </source>
</evidence>
<dbReference type="AlphaFoldDB" id="A0A1G9ACC2"/>
<proteinExistence type="predicted"/>
<organism evidence="1 2">
    <name type="scientific">Aneurinibacillus migulanus</name>
    <name type="common">Bacillus migulanus</name>
    <dbReference type="NCBI Taxonomy" id="47500"/>
    <lineage>
        <taxon>Bacteria</taxon>
        <taxon>Bacillati</taxon>
        <taxon>Bacillota</taxon>
        <taxon>Bacilli</taxon>
        <taxon>Bacillales</taxon>
        <taxon>Paenibacillaceae</taxon>
        <taxon>Aneurinibacillus group</taxon>
        <taxon>Aneurinibacillus</taxon>
    </lineage>
</organism>